<protein>
    <submittedName>
        <fullName evidence="3">Microcystin-dependent protein</fullName>
    </submittedName>
</protein>
<sequence length="171" mass="18615">MKDLQIEFGQVPMGTIIPFALPIKSLPANWLLCDGSEISANYQSLITLLGSTKTPNLCGRTLIGTGIPSNDQQSDGTKPNFDASNNWPLAYTGGEYKHQLTVDELAKHSHKINGGNFGIHSRSFKGEDDNDQPFETNPSTNIAGTDVQGNDQAHNNMQPYYAVNFIIFAGN</sequence>
<dbReference type="InterPro" id="IPR037053">
    <property type="entry name" value="Phage_tail_collar_dom_sf"/>
</dbReference>
<evidence type="ECO:0000313" key="4">
    <source>
        <dbReference type="Proteomes" id="UP000285906"/>
    </source>
</evidence>
<dbReference type="OrthoDB" id="9810174at2"/>
<dbReference type="CDD" id="cd22641">
    <property type="entry name" value="C24-like"/>
    <property type="match status" value="1"/>
</dbReference>
<reference evidence="5" key="3">
    <citation type="journal article" date="2019" name="Int. J. Syst. Evol. Microbiol.">
        <title>The Global Catalogue of Microorganisms (GCM) 10K type strain sequencing project: providing services to taxonomists for standard genome sequencing and annotation.</title>
        <authorList>
            <consortium name="The Broad Institute Genomics Platform"/>
            <consortium name="The Broad Institute Genome Sequencing Center for Infectious Disease"/>
            <person name="Wu L."/>
            <person name="Ma J."/>
        </authorList>
    </citation>
    <scope>NUCLEOTIDE SEQUENCE [LARGE SCALE GENOMIC DNA]</scope>
    <source>
        <strain evidence="5">CCM 8490</strain>
    </source>
</reference>
<evidence type="ECO:0000313" key="5">
    <source>
        <dbReference type="Proteomes" id="UP000658202"/>
    </source>
</evidence>
<evidence type="ECO:0000313" key="3">
    <source>
        <dbReference type="EMBL" id="RKE86711.1"/>
    </source>
</evidence>
<organism evidence="3 4">
    <name type="scientific">Epilithonimonas arachidiradicis</name>
    <dbReference type="NCBI Taxonomy" id="1617282"/>
    <lineage>
        <taxon>Bacteria</taxon>
        <taxon>Pseudomonadati</taxon>
        <taxon>Bacteroidota</taxon>
        <taxon>Flavobacteriia</taxon>
        <taxon>Flavobacteriales</taxon>
        <taxon>Weeksellaceae</taxon>
        <taxon>Chryseobacterium group</taxon>
        <taxon>Epilithonimonas</taxon>
    </lineage>
</organism>
<dbReference type="SUPFAM" id="SSF88874">
    <property type="entry name" value="Receptor-binding domain of short tail fibre protein gp12"/>
    <property type="match status" value="1"/>
</dbReference>
<dbReference type="Proteomes" id="UP000285906">
    <property type="component" value="Unassembled WGS sequence"/>
</dbReference>
<dbReference type="EMBL" id="BMCW01000006">
    <property type="protein sequence ID" value="GGG62525.1"/>
    <property type="molecule type" value="Genomic_DNA"/>
</dbReference>
<dbReference type="Proteomes" id="UP000658202">
    <property type="component" value="Unassembled WGS sequence"/>
</dbReference>
<evidence type="ECO:0000313" key="2">
    <source>
        <dbReference type="EMBL" id="GGG62525.1"/>
    </source>
</evidence>
<reference evidence="2" key="4">
    <citation type="submission" date="2024-05" db="EMBL/GenBank/DDBJ databases">
        <authorList>
            <person name="Sun Q."/>
            <person name="Sedlacek I."/>
        </authorList>
    </citation>
    <scope>NUCLEOTIDE SEQUENCE</scope>
    <source>
        <strain evidence="2">CCM 8490</strain>
    </source>
</reference>
<gene>
    <name evidence="3" type="ORF">BXY58_2537</name>
    <name evidence="2" type="ORF">GCM10007332_25720</name>
</gene>
<reference evidence="3 4" key="2">
    <citation type="submission" date="2018-09" db="EMBL/GenBank/DDBJ databases">
        <title>Genomic Encyclopedia of Archaeal and Bacterial Type Strains, Phase II (KMG-II): from individual species to whole genera.</title>
        <authorList>
            <person name="Goeker M."/>
        </authorList>
    </citation>
    <scope>NUCLEOTIDE SEQUENCE [LARGE SCALE GENOMIC DNA]</scope>
    <source>
        <strain evidence="3 4">DSM 27620</strain>
    </source>
</reference>
<comment type="caution">
    <text evidence="3">The sequence shown here is derived from an EMBL/GenBank/DDBJ whole genome shotgun (WGS) entry which is preliminary data.</text>
</comment>
<evidence type="ECO:0000259" key="1">
    <source>
        <dbReference type="Pfam" id="PF07484"/>
    </source>
</evidence>
<proteinExistence type="predicted"/>
<dbReference type="InterPro" id="IPR011083">
    <property type="entry name" value="Phage_tail_collar_dom"/>
</dbReference>
<dbReference type="RefSeq" id="WP_120214117.1">
    <property type="nucleotide sequence ID" value="NZ_BMCW01000006.1"/>
</dbReference>
<reference evidence="2" key="1">
    <citation type="journal article" date="2014" name="Int. J. Syst. Evol. Microbiol.">
        <title>Complete genome of a new Firmicutes species belonging to the dominant human colonic microbiota ('Ruminococcus bicirculans') reveals two chromosomes and a selective capacity to utilize plant glucans.</title>
        <authorList>
            <consortium name="NISC Comparative Sequencing Program"/>
            <person name="Wegmann U."/>
            <person name="Louis P."/>
            <person name="Goesmann A."/>
            <person name="Henrissat B."/>
            <person name="Duncan S.H."/>
            <person name="Flint H.J."/>
        </authorList>
    </citation>
    <scope>NUCLEOTIDE SEQUENCE</scope>
    <source>
        <strain evidence="2">CCM 8490</strain>
    </source>
</reference>
<dbReference type="Pfam" id="PF07484">
    <property type="entry name" value="Collar"/>
    <property type="match status" value="1"/>
</dbReference>
<dbReference type="EMBL" id="RAQH01000007">
    <property type="protein sequence ID" value="RKE86711.1"/>
    <property type="molecule type" value="Genomic_DNA"/>
</dbReference>
<dbReference type="Gene3D" id="3.90.1340.10">
    <property type="entry name" value="Phage tail collar domain"/>
    <property type="match status" value="1"/>
</dbReference>
<dbReference type="AlphaFoldDB" id="A0A420D7R3"/>
<keyword evidence="5" id="KW-1185">Reference proteome</keyword>
<feature type="domain" description="Phage tail collar" evidence="1">
    <location>
        <begin position="14"/>
        <end position="61"/>
    </location>
</feature>
<name>A0A420D7R3_9FLAO</name>
<accession>A0A420D7R3</accession>